<dbReference type="AlphaFoldDB" id="A0A518AIU5"/>
<dbReference type="EMBL" id="CP036278">
    <property type="protein sequence ID" value="QDU54658.1"/>
    <property type="molecule type" value="Genomic_DNA"/>
</dbReference>
<name>A0A518AIU5_9BACT</name>
<dbReference type="Proteomes" id="UP000315750">
    <property type="component" value="Chromosome"/>
</dbReference>
<keyword evidence="1" id="KW-0732">Signal</keyword>
<proteinExistence type="predicted"/>
<keyword evidence="3" id="KW-1185">Reference proteome</keyword>
<organism evidence="2 3">
    <name type="scientific">Aeoliella mucimassa</name>
    <dbReference type="NCBI Taxonomy" id="2527972"/>
    <lineage>
        <taxon>Bacteria</taxon>
        <taxon>Pseudomonadati</taxon>
        <taxon>Planctomycetota</taxon>
        <taxon>Planctomycetia</taxon>
        <taxon>Pirellulales</taxon>
        <taxon>Lacipirellulaceae</taxon>
        <taxon>Aeoliella</taxon>
    </lineage>
</organism>
<accession>A0A518AIU5</accession>
<feature type="signal peptide" evidence="1">
    <location>
        <begin position="1"/>
        <end position="23"/>
    </location>
</feature>
<evidence type="ECO:0008006" key="4">
    <source>
        <dbReference type="Google" id="ProtNLM"/>
    </source>
</evidence>
<feature type="chain" id="PRO_5022086629" description="PEP-CTERM protein-sorting domain-containing protein" evidence="1">
    <location>
        <begin position="24"/>
        <end position="359"/>
    </location>
</feature>
<reference evidence="2 3" key="1">
    <citation type="submission" date="2019-02" db="EMBL/GenBank/DDBJ databases">
        <title>Deep-cultivation of Planctomycetes and their phenomic and genomic characterization uncovers novel biology.</title>
        <authorList>
            <person name="Wiegand S."/>
            <person name="Jogler M."/>
            <person name="Boedeker C."/>
            <person name="Pinto D."/>
            <person name="Vollmers J."/>
            <person name="Rivas-Marin E."/>
            <person name="Kohn T."/>
            <person name="Peeters S.H."/>
            <person name="Heuer A."/>
            <person name="Rast P."/>
            <person name="Oberbeckmann S."/>
            <person name="Bunk B."/>
            <person name="Jeske O."/>
            <person name="Meyerdierks A."/>
            <person name="Storesund J.E."/>
            <person name="Kallscheuer N."/>
            <person name="Luecker S."/>
            <person name="Lage O.M."/>
            <person name="Pohl T."/>
            <person name="Merkel B.J."/>
            <person name="Hornburger P."/>
            <person name="Mueller R.-W."/>
            <person name="Bruemmer F."/>
            <person name="Labrenz M."/>
            <person name="Spormann A.M."/>
            <person name="Op den Camp H."/>
            <person name="Overmann J."/>
            <person name="Amann R."/>
            <person name="Jetten M.S.M."/>
            <person name="Mascher T."/>
            <person name="Medema M.H."/>
            <person name="Devos D.P."/>
            <person name="Kaster A.-K."/>
            <person name="Ovreas L."/>
            <person name="Rohde M."/>
            <person name="Galperin M.Y."/>
            <person name="Jogler C."/>
        </authorList>
    </citation>
    <scope>NUCLEOTIDE SEQUENCE [LARGE SCALE GENOMIC DNA]</scope>
    <source>
        <strain evidence="2 3">Pan181</strain>
    </source>
</reference>
<sequence length="359" mass="39179" precursor="true">MSRTYPALLLTAIALLVAPFASADEPNEYFDEATVLSPGVNSVYDSLGDTTLDPPIDTILTAAGTSGSYEFFDDDGSYYGNGRASALFEVPILNNSINFTVSGYPDETFEGQHSEYGDYEAYVSIYDINNELIDSVYYSGTLVPGAVDTYAETNANWAGATYNIELENILEPRDVDFWTFTGLPTGAQFVARTSASGEVEGDTIIGWFDETGTELDYNDDDPTFETYYSRLTGEVPANGEVTIVVTGWPDYYFTGYHADDTEYVLDIWLSGDFNLDGSVDLADYTVWRDHLGDETDDALDNLGDGEPGVTIDDYAIWKANFGASIAFPEELSQASVPEPTSLALLLLAAVGLVTTCRHR</sequence>
<dbReference type="KEGG" id="amuc:Pan181_08410"/>
<dbReference type="OrthoDB" id="268402at2"/>
<dbReference type="NCBIfam" id="TIGR02595">
    <property type="entry name" value="PEP_CTERM"/>
    <property type="match status" value="1"/>
</dbReference>
<evidence type="ECO:0000256" key="1">
    <source>
        <dbReference type="SAM" id="SignalP"/>
    </source>
</evidence>
<evidence type="ECO:0000313" key="3">
    <source>
        <dbReference type="Proteomes" id="UP000315750"/>
    </source>
</evidence>
<protein>
    <recommendedName>
        <fullName evidence="4">PEP-CTERM protein-sorting domain-containing protein</fullName>
    </recommendedName>
</protein>
<evidence type="ECO:0000313" key="2">
    <source>
        <dbReference type="EMBL" id="QDU54658.1"/>
    </source>
</evidence>
<dbReference type="InterPro" id="IPR013424">
    <property type="entry name" value="Ice-binding_C"/>
</dbReference>
<dbReference type="RefSeq" id="WP_145245603.1">
    <property type="nucleotide sequence ID" value="NZ_CP036278.1"/>
</dbReference>
<gene>
    <name evidence="2" type="ORF">Pan181_08410</name>
</gene>